<organism evidence="2 3">
    <name type="scientific">[Myrmecia] bisecta</name>
    <dbReference type="NCBI Taxonomy" id="41462"/>
    <lineage>
        <taxon>Eukaryota</taxon>
        <taxon>Viridiplantae</taxon>
        <taxon>Chlorophyta</taxon>
        <taxon>core chlorophytes</taxon>
        <taxon>Trebouxiophyceae</taxon>
        <taxon>Trebouxiales</taxon>
        <taxon>Trebouxiaceae</taxon>
        <taxon>Myrmecia</taxon>
    </lineage>
</organism>
<comment type="caution">
    <text evidence="2">The sequence shown here is derived from an EMBL/GenBank/DDBJ whole genome shotgun (WGS) entry which is preliminary data.</text>
</comment>
<accession>A0AAW1QB10</accession>
<feature type="compositionally biased region" description="Polar residues" evidence="1">
    <location>
        <begin position="261"/>
        <end position="270"/>
    </location>
</feature>
<gene>
    <name evidence="2" type="ORF">WJX72_012307</name>
</gene>
<protein>
    <submittedName>
        <fullName evidence="2">Uncharacterized protein</fullName>
    </submittedName>
</protein>
<dbReference type="AlphaFoldDB" id="A0AAW1QB10"/>
<sequence>MEGPFATACKNLHRLKHLEEFTYSGYVPIDISLPTGCVVRLSRVDSVSDNHDHHVDLPDSVTSAIIDLTHTISRSEVTRVDLRAFNTALHQPSAHSQTTWEVDEWLAEVPSLPVPVLKLTFDRPDAQNCPPLPNTAHTLYLRAGASLMQQSFPAVEHLTWYLDQDDMPAQDEIADLFPGLRTLALEGTQDFGDYNYLEGPFATACESLYRLTHLETLTYSGCMPIHISLPKGCVVRLSRVDSVSDSDPDDPDADHMDLPHSVTSAITDLT</sequence>
<evidence type="ECO:0000313" key="2">
    <source>
        <dbReference type="EMBL" id="KAK9818413.1"/>
    </source>
</evidence>
<evidence type="ECO:0000256" key="1">
    <source>
        <dbReference type="SAM" id="MobiDB-lite"/>
    </source>
</evidence>
<evidence type="ECO:0000313" key="3">
    <source>
        <dbReference type="Proteomes" id="UP001489004"/>
    </source>
</evidence>
<reference evidence="2 3" key="1">
    <citation type="journal article" date="2024" name="Nat. Commun.">
        <title>Phylogenomics reveals the evolutionary origins of lichenization in chlorophyte algae.</title>
        <authorList>
            <person name="Puginier C."/>
            <person name="Libourel C."/>
            <person name="Otte J."/>
            <person name="Skaloud P."/>
            <person name="Haon M."/>
            <person name="Grisel S."/>
            <person name="Petersen M."/>
            <person name="Berrin J.G."/>
            <person name="Delaux P.M."/>
            <person name="Dal Grande F."/>
            <person name="Keller J."/>
        </authorList>
    </citation>
    <scope>NUCLEOTIDE SEQUENCE [LARGE SCALE GENOMIC DNA]</scope>
    <source>
        <strain evidence="2 3">SAG 2043</strain>
    </source>
</reference>
<keyword evidence="3" id="KW-1185">Reference proteome</keyword>
<dbReference type="Proteomes" id="UP001489004">
    <property type="component" value="Unassembled WGS sequence"/>
</dbReference>
<feature type="region of interest" description="Disordered" evidence="1">
    <location>
        <begin position="241"/>
        <end position="270"/>
    </location>
</feature>
<dbReference type="EMBL" id="JALJOR010000004">
    <property type="protein sequence ID" value="KAK9818413.1"/>
    <property type="molecule type" value="Genomic_DNA"/>
</dbReference>
<name>A0AAW1QB10_9CHLO</name>
<proteinExistence type="predicted"/>